<organism evidence="3 4">
    <name type="scientific">Ananas comosus</name>
    <name type="common">Pineapple</name>
    <name type="synonym">Ananas ananas</name>
    <dbReference type="NCBI Taxonomy" id="4615"/>
    <lineage>
        <taxon>Eukaryota</taxon>
        <taxon>Viridiplantae</taxon>
        <taxon>Streptophyta</taxon>
        <taxon>Embryophyta</taxon>
        <taxon>Tracheophyta</taxon>
        <taxon>Spermatophyta</taxon>
        <taxon>Magnoliopsida</taxon>
        <taxon>Liliopsida</taxon>
        <taxon>Poales</taxon>
        <taxon>Bromeliaceae</taxon>
        <taxon>Bromelioideae</taxon>
        <taxon>Ananas</taxon>
    </lineage>
</organism>
<feature type="compositionally biased region" description="Polar residues" evidence="1">
    <location>
        <begin position="44"/>
        <end position="58"/>
    </location>
</feature>
<gene>
    <name evidence="4" type="primary">LOC109716611</name>
</gene>
<dbReference type="PANTHER" id="PTHR33210:SF18">
    <property type="entry name" value="PROTODERMAL FACTOR 1"/>
    <property type="match status" value="1"/>
</dbReference>
<accession>A0A6P5FN52</accession>
<keyword evidence="3" id="KW-1185">Reference proteome</keyword>
<proteinExistence type="predicted"/>
<feature type="compositionally biased region" description="Low complexity" evidence="1">
    <location>
        <begin position="59"/>
        <end position="74"/>
    </location>
</feature>
<dbReference type="Proteomes" id="UP000515123">
    <property type="component" value="Linkage group 10"/>
</dbReference>
<dbReference type="PANTHER" id="PTHR33210">
    <property type="entry name" value="PROTODERMAL FACTOR 1"/>
    <property type="match status" value="1"/>
</dbReference>
<name>A0A6P5FN52_ANACO</name>
<feature type="compositionally biased region" description="Low complexity" evidence="1">
    <location>
        <begin position="83"/>
        <end position="116"/>
    </location>
</feature>
<dbReference type="OrthoDB" id="696797at2759"/>
<sequence length="245" mass="26114">MEKERRGRGFVLSFILVGLFSQSLIPPVMCRKLGELSDQKNYYSSPHTGSSNKNPDCSTPTHTTPTPSYGTPTPVSHPTPSNAPVVAPYTPTTPVTAPSTPATVPSTPDTAPSTPTISTPSPLIPVDPHFHYFTGSCDYWRSHPEAIWAIFGYWGTVGQYFGAASGAAFGKSMSLPDALANTRHDGIGALFREGTASFLNSIVNRNFPFTTQQVKDAFAAAVSSDGAATAQAGLFKRANEGRLKF</sequence>
<reference evidence="3" key="1">
    <citation type="journal article" date="2015" name="Nat. Genet.">
        <title>The pineapple genome and the evolution of CAM photosynthesis.</title>
        <authorList>
            <person name="Ming R."/>
            <person name="VanBuren R."/>
            <person name="Wai C.M."/>
            <person name="Tang H."/>
            <person name="Schatz M.C."/>
            <person name="Bowers J.E."/>
            <person name="Lyons E."/>
            <person name="Wang M.L."/>
            <person name="Chen J."/>
            <person name="Biggers E."/>
            <person name="Zhang J."/>
            <person name="Huang L."/>
            <person name="Zhang L."/>
            <person name="Miao W."/>
            <person name="Zhang J."/>
            <person name="Ye Z."/>
            <person name="Miao C."/>
            <person name="Lin Z."/>
            <person name="Wang H."/>
            <person name="Zhou H."/>
            <person name="Yim W.C."/>
            <person name="Priest H.D."/>
            <person name="Zheng C."/>
            <person name="Woodhouse M."/>
            <person name="Edger P.P."/>
            <person name="Guyot R."/>
            <person name="Guo H.B."/>
            <person name="Guo H."/>
            <person name="Zheng G."/>
            <person name="Singh R."/>
            <person name="Sharma A."/>
            <person name="Min X."/>
            <person name="Zheng Y."/>
            <person name="Lee H."/>
            <person name="Gurtowski J."/>
            <person name="Sedlazeck F.J."/>
            <person name="Harkess A."/>
            <person name="McKain M.R."/>
            <person name="Liao Z."/>
            <person name="Fang J."/>
            <person name="Liu J."/>
            <person name="Zhang X."/>
            <person name="Zhang Q."/>
            <person name="Hu W."/>
            <person name="Qin Y."/>
            <person name="Wang K."/>
            <person name="Chen L.Y."/>
            <person name="Shirley N."/>
            <person name="Lin Y.R."/>
            <person name="Liu L.Y."/>
            <person name="Hernandez A.G."/>
            <person name="Wright C.L."/>
            <person name="Bulone V."/>
            <person name="Tuskan G.A."/>
            <person name="Heath K."/>
            <person name="Zee F."/>
            <person name="Moore P.H."/>
            <person name="Sunkar R."/>
            <person name="Leebens-Mack J.H."/>
            <person name="Mockler T."/>
            <person name="Bennetzen J.L."/>
            <person name="Freeling M."/>
            <person name="Sankoff D."/>
            <person name="Paterson A.H."/>
            <person name="Zhu X."/>
            <person name="Yang X."/>
            <person name="Smith J.A."/>
            <person name="Cushman J.C."/>
            <person name="Paull R.E."/>
            <person name="Yu Q."/>
        </authorList>
    </citation>
    <scope>NUCLEOTIDE SEQUENCE [LARGE SCALE GENOMIC DNA]</scope>
    <source>
        <strain evidence="3">cv. F153</strain>
    </source>
</reference>
<feature type="signal peptide" evidence="2">
    <location>
        <begin position="1"/>
        <end position="30"/>
    </location>
</feature>
<dbReference type="RefSeq" id="XP_020097736.1">
    <property type="nucleotide sequence ID" value="XM_020242147.1"/>
</dbReference>
<dbReference type="AlphaFoldDB" id="A0A6P5FN52"/>
<evidence type="ECO:0000256" key="1">
    <source>
        <dbReference type="SAM" id="MobiDB-lite"/>
    </source>
</evidence>
<evidence type="ECO:0000313" key="3">
    <source>
        <dbReference type="Proteomes" id="UP000515123"/>
    </source>
</evidence>
<reference evidence="4" key="2">
    <citation type="submission" date="2025-08" db="UniProtKB">
        <authorList>
            <consortium name="RefSeq"/>
        </authorList>
    </citation>
    <scope>IDENTIFICATION</scope>
    <source>
        <tissue evidence="4">Leaf</tissue>
    </source>
</reference>
<evidence type="ECO:0000313" key="4">
    <source>
        <dbReference type="RefSeq" id="XP_020097736.1"/>
    </source>
</evidence>
<keyword evidence="2" id="KW-0732">Signal</keyword>
<protein>
    <submittedName>
        <fullName evidence="4">Protodermal factor 1-like</fullName>
    </submittedName>
</protein>
<feature type="region of interest" description="Disordered" evidence="1">
    <location>
        <begin position="44"/>
        <end position="116"/>
    </location>
</feature>
<evidence type="ECO:0000256" key="2">
    <source>
        <dbReference type="SAM" id="SignalP"/>
    </source>
</evidence>
<dbReference type="InterPro" id="IPR039923">
    <property type="entry name" value="Protodermal_1"/>
</dbReference>
<feature type="chain" id="PRO_5027768137" evidence="2">
    <location>
        <begin position="31"/>
        <end position="245"/>
    </location>
</feature>
<dbReference type="GeneID" id="109716611"/>